<dbReference type="EMBL" id="BAAABM010000007">
    <property type="protein sequence ID" value="GAA0319330.1"/>
    <property type="molecule type" value="Genomic_DNA"/>
</dbReference>
<reference evidence="1 2" key="1">
    <citation type="journal article" date="2019" name="Int. J. Syst. Evol. Microbiol.">
        <title>The Global Catalogue of Microorganisms (GCM) 10K type strain sequencing project: providing services to taxonomists for standard genome sequencing and annotation.</title>
        <authorList>
            <consortium name="The Broad Institute Genomics Platform"/>
            <consortium name="The Broad Institute Genome Sequencing Center for Infectious Disease"/>
            <person name="Wu L."/>
            <person name="Ma J."/>
        </authorList>
    </citation>
    <scope>NUCLEOTIDE SEQUENCE [LARGE SCALE GENOMIC DNA]</scope>
    <source>
        <strain evidence="1 2">JCM 3146</strain>
    </source>
</reference>
<proteinExistence type="predicted"/>
<sequence length="230" mass="25569">MGSRAHYVMKAGGSWERRYTQWGGDSMELDLLAGPETATRFARGQRSEDRWLDELDCEAAALIDHDEQRLLWYSHCDGDVGYRAAVLAVMAKTWPGWRIDWAYGGLYDILDTLGEPLHGRFRHRSPFQDDDSPAPKHPTTGILARDDDLLRGLTRLVEEFDAHQDVDQATESISLLLRAVGALTSSIEAMGLETHVTGNAFAHRPMDLTDAETAAVHAAFEAVRNEYGGA</sequence>
<dbReference type="RefSeq" id="WP_252800188.1">
    <property type="nucleotide sequence ID" value="NZ_BAAABM010000007.1"/>
</dbReference>
<evidence type="ECO:0000313" key="1">
    <source>
        <dbReference type="EMBL" id="GAA0319330.1"/>
    </source>
</evidence>
<comment type="caution">
    <text evidence="1">The sequence shown here is derived from an EMBL/GenBank/DDBJ whole genome shotgun (WGS) entry which is preliminary data.</text>
</comment>
<evidence type="ECO:0000313" key="2">
    <source>
        <dbReference type="Proteomes" id="UP001501822"/>
    </source>
</evidence>
<keyword evidence="2" id="KW-1185">Reference proteome</keyword>
<dbReference type="Proteomes" id="UP001501822">
    <property type="component" value="Unassembled WGS sequence"/>
</dbReference>
<organism evidence="1 2">
    <name type="scientific">Actinoallomurus spadix</name>
    <dbReference type="NCBI Taxonomy" id="79912"/>
    <lineage>
        <taxon>Bacteria</taxon>
        <taxon>Bacillati</taxon>
        <taxon>Actinomycetota</taxon>
        <taxon>Actinomycetes</taxon>
        <taxon>Streptosporangiales</taxon>
        <taxon>Thermomonosporaceae</taxon>
        <taxon>Actinoallomurus</taxon>
    </lineage>
</organism>
<protein>
    <submittedName>
        <fullName evidence="1">Uncharacterized protein</fullName>
    </submittedName>
</protein>
<accession>A0ABN0VWU1</accession>
<gene>
    <name evidence="1" type="ORF">GCM10010151_06370</name>
</gene>
<name>A0ABN0VWU1_9ACTN</name>